<dbReference type="AlphaFoldDB" id="A0AAV7JXP8"/>
<proteinExistence type="predicted"/>
<dbReference type="EMBL" id="JAKMXF010000288">
    <property type="protein sequence ID" value="KAI6653259.1"/>
    <property type="molecule type" value="Genomic_DNA"/>
</dbReference>
<evidence type="ECO:0000313" key="2">
    <source>
        <dbReference type="EMBL" id="KAI6653259.1"/>
    </source>
</evidence>
<feature type="region of interest" description="Disordered" evidence="1">
    <location>
        <begin position="1"/>
        <end position="26"/>
    </location>
</feature>
<evidence type="ECO:0008006" key="4">
    <source>
        <dbReference type="Google" id="ProtNLM"/>
    </source>
</evidence>
<dbReference type="Proteomes" id="UP001165289">
    <property type="component" value="Unassembled WGS sequence"/>
</dbReference>
<comment type="caution">
    <text evidence="2">The sequence shown here is derived from an EMBL/GenBank/DDBJ whole genome shotgun (WGS) entry which is preliminary data.</text>
</comment>
<gene>
    <name evidence="2" type="ORF">LOD99_3784</name>
</gene>
<reference evidence="2 3" key="1">
    <citation type="journal article" date="2023" name="BMC Biol.">
        <title>The compact genome of the sponge Oopsacas minuta (Hexactinellida) is lacking key metazoan core genes.</title>
        <authorList>
            <person name="Santini S."/>
            <person name="Schenkelaars Q."/>
            <person name="Jourda C."/>
            <person name="Duchesne M."/>
            <person name="Belahbib H."/>
            <person name="Rocher C."/>
            <person name="Selva M."/>
            <person name="Riesgo A."/>
            <person name="Vervoort M."/>
            <person name="Leys S.P."/>
            <person name="Kodjabachian L."/>
            <person name="Le Bivic A."/>
            <person name="Borchiellini C."/>
            <person name="Claverie J.M."/>
            <person name="Renard E."/>
        </authorList>
    </citation>
    <scope>NUCLEOTIDE SEQUENCE [LARGE SCALE GENOMIC DNA]</scope>
    <source>
        <strain evidence="2">SPO-2</strain>
    </source>
</reference>
<evidence type="ECO:0000256" key="1">
    <source>
        <dbReference type="SAM" id="MobiDB-lite"/>
    </source>
</evidence>
<dbReference type="Gene3D" id="3.40.50.300">
    <property type="entry name" value="P-loop containing nucleotide triphosphate hydrolases"/>
    <property type="match status" value="1"/>
</dbReference>
<keyword evidence="3" id="KW-1185">Reference proteome</keyword>
<dbReference type="InterPro" id="IPR027417">
    <property type="entry name" value="P-loop_NTPase"/>
</dbReference>
<evidence type="ECO:0000313" key="3">
    <source>
        <dbReference type="Proteomes" id="UP001165289"/>
    </source>
</evidence>
<name>A0AAV7JXP8_9METZ</name>
<sequence length="337" mass="37559">MNSSERTPRKKHKRKESQNTPHDISTPSVLKITQTNVVDLPTQRDYFFANIFTLKQHGILIGQPFLITPIDKPIGQSIQFVCQPWPLESINRDCVSLTQSKLELLGIVEGDLVRIEKINFGIENANSVQMKCLSEKSDVFDKSTCGYLATQLHGKYVFIGAKFSVSYLCCDVILEAIHIEPIKGENLKDELSKISLFDTSDDDATILTPAKSGTNMPAVYRISNKTVLKIEISSKIGSSEDIIQPIGTKLDELAGLEKQAKEIQDIIELSIATDKGYRNFRMNIPSGLLVCGNVGVGKTTLLKGLARQFQEKANVRYIQIESILANEGNYFQIFLCV</sequence>
<organism evidence="2 3">
    <name type="scientific">Oopsacas minuta</name>
    <dbReference type="NCBI Taxonomy" id="111878"/>
    <lineage>
        <taxon>Eukaryota</taxon>
        <taxon>Metazoa</taxon>
        <taxon>Porifera</taxon>
        <taxon>Hexactinellida</taxon>
        <taxon>Hexasterophora</taxon>
        <taxon>Lyssacinosida</taxon>
        <taxon>Leucopsacidae</taxon>
        <taxon>Oopsacas</taxon>
    </lineage>
</organism>
<dbReference type="SUPFAM" id="SSF52540">
    <property type="entry name" value="P-loop containing nucleoside triphosphate hydrolases"/>
    <property type="match status" value="1"/>
</dbReference>
<protein>
    <recommendedName>
        <fullName evidence="4">ATPase AAA-type core domain-containing protein</fullName>
    </recommendedName>
</protein>
<accession>A0AAV7JXP8</accession>